<dbReference type="GO" id="GO:0019343">
    <property type="term" value="P:cysteine biosynthetic process via cystathionine"/>
    <property type="evidence" value="ECO:0007669"/>
    <property type="project" value="TreeGrafter"/>
</dbReference>
<dbReference type="InterPro" id="IPR015421">
    <property type="entry name" value="PyrdxlP-dep_Trfase_major"/>
</dbReference>
<evidence type="ECO:0000313" key="8">
    <source>
        <dbReference type="Proteomes" id="UP000501891"/>
    </source>
</evidence>
<reference evidence="7" key="1">
    <citation type="submission" date="2020-04" db="EMBL/GenBank/DDBJ databases">
        <title>A desert anoxygenic phototrophic bacterium fixes CO2 using RubisCO under aerobic conditions.</title>
        <authorList>
            <person name="Tang K."/>
        </authorList>
    </citation>
    <scope>NUCLEOTIDE SEQUENCE [LARGE SCALE GENOMIC DNA]</scope>
    <source>
        <strain evidence="7">MIMtkB3</strain>
    </source>
</reference>
<dbReference type="GO" id="GO:0003962">
    <property type="term" value="F:cystathionine gamma-synthase activity"/>
    <property type="evidence" value="ECO:0007669"/>
    <property type="project" value="TreeGrafter"/>
</dbReference>
<evidence type="ECO:0000256" key="6">
    <source>
        <dbReference type="SAM" id="MobiDB-lite"/>
    </source>
</evidence>
<dbReference type="Gene3D" id="3.40.640.10">
    <property type="entry name" value="Type I PLP-dependent aspartate aminotransferase-like (Major domain)"/>
    <property type="match status" value="1"/>
</dbReference>
<dbReference type="EMBL" id="CP051775">
    <property type="protein sequence ID" value="QJE73536.1"/>
    <property type="molecule type" value="Genomic_DNA"/>
</dbReference>
<dbReference type="FunFam" id="3.90.1150.10:FF:000008">
    <property type="entry name" value="Cystathionine gamma-synthase"/>
    <property type="match status" value="1"/>
</dbReference>
<accession>A0A858R962</accession>
<dbReference type="GO" id="GO:0004123">
    <property type="term" value="F:cystathionine gamma-lyase activity"/>
    <property type="evidence" value="ECO:0007669"/>
    <property type="project" value="TreeGrafter"/>
</dbReference>
<evidence type="ECO:0000256" key="2">
    <source>
        <dbReference type="ARBA" id="ARBA00009077"/>
    </source>
</evidence>
<protein>
    <submittedName>
        <fullName evidence="7">PLP-dependent transferase</fullName>
    </submittedName>
</protein>
<dbReference type="KEGG" id="acru:HHL28_10930"/>
<feature type="region of interest" description="Disordered" evidence="6">
    <location>
        <begin position="1"/>
        <end position="23"/>
    </location>
</feature>
<dbReference type="Gene3D" id="3.90.1150.10">
    <property type="entry name" value="Aspartate Aminotransferase, domain 1"/>
    <property type="match status" value="1"/>
</dbReference>
<organism evidence="7 8">
    <name type="scientific">Aerophototrophica crusticola</name>
    <dbReference type="NCBI Taxonomy" id="1709002"/>
    <lineage>
        <taxon>Bacteria</taxon>
        <taxon>Pseudomonadati</taxon>
        <taxon>Pseudomonadota</taxon>
        <taxon>Alphaproteobacteria</taxon>
        <taxon>Rhodospirillales</taxon>
        <taxon>Rhodospirillaceae</taxon>
        <taxon>Aerophototrophica</taxon>
    </lineage>
</organism>
<dbReference type="Pfam" id="PF01053">
    <property type="entry name" value="Cys_Met_Meta_PP"/>
    <property type="match status" value="1"/>
</dbReference>
<dbReference type="FunFam" id="3.40.640.10:FF:000009">
    <property type="entry name" value="Cystathionine gamma-synthase homolog"/>
    <property type="match status" value="1"/>
</dbReference>
<keyword evidence="3 4" id="KW-0663">Pyridoxal phosphate</keyword>
<evidence type="ECO:0000313" key="7">
    <source>
        <dbReference type="EMBL" id="QJE73536.1"/>
    </source>
</evidence>
<sequence>MTDRPNRQGFSTRAIHAGQQPDPTTGAIMVPIYQTSTYVQDSPGVHKGYEYARSQNPTRNAYEACVADLESGHRGFAFASGLAGEATILELLDAGSHVIAMDDLYGGSYRLFHRVRQRTANLSFSLVDLSDLKAVEAAIRPETRMLWVETPTNPLLKLADLEALAALGRKHGIITVCDNTFASPWVQRPLEHGFDLVCHSATKYLNGHSDMVGGMVVAREAGEISDKLKFLQNAVGAIQGPFDSFLVMRSLKTLALRMERHCANAQVIAEWLEKHPAVARVRYPFLPSHPQFDIAKKQMRAGGGMITIHLKGGLEPARRMLERCELFSLAESLGGVESLIEHPGIMTHASVPPEQRAALGIDDGLVRLSVGVEDLDDLLHDLDQALR</sequence>
<comment type="similarity">
    <text evidence="2 5">Belongs to the trans-sulfuration enzymes family.</text>
</comment>
<dbReference type="CDD" id="cd00614">
    <property type="entry name" value="CGS_like"/>
    <property type="match status" value="1"/>
</dbReference>
<gene>
    <name evidence="7" type="ORF">HHL28_10930</name>
</gene>
<keyword evidence="8" id="KW-1185">Reference proteome</keyword>
<dbReference type="GO" id="GO:0019346">
    <property type="term" value="P:transsulfuration"/>
    <property type="evidence" value="ECO:0007669"/>
    <property type="project" value="InterPro"/>
</dbReference>
<evidence type="ECO:0000256" key="4">
    <source>
        <dbReference type="PIRSR" id="PIRSR001434-2"/>
    </source>
</evidence>
<dbReference type="PROSITE" id="PS00868">
    <property type="entry name" value="CYS_MET_METAB_PP"/>
    <property type="match status" value="1"/>
</dbReference>
<keyword evidence="7" id="KW-0808">Transferase</keyword>
<comment type="cofactor">
    <cofactor evidence="1 5">
        <name>pyridoxal 5'-phosphate</name>
        <dbReference type="ChEBI" id="CHEBI:597326"/>
    </cofactor>
</comment>
<dbReference type="PANTHER" id="PTHR11808:SF15">
    <property type="entry name" value="CYSTATHIONINE GAMMA-LYASE"/>
    <property type="match status" value="1"/>
</dbReference>
<dbReference type="PANTHER" id="PTHR11808">
    <property type="entry name" value="TRANS-SULFURATION ENZYME FAMILY MEMBER"/>
    <property type="match status" value="1"/>
</dbReference>
<dbReference type="InterPro" id="IPR015422">
    <property type="entry name" value="PyrdxlP-dep_Trfase_small"/>
</dbReference>
<dbReference type="SUPFAM" id="SSF53383">
    <property type="entry name" value="PLP-dependent transferases"/>
    <property type="match status" value="1"/>
</dbReference>
<evidence type="ECO:0000256" key="1">
    <source>
        <dbReference type="ARBA" id="ARBA00001933"/>
    </source>
</evidence>
<dbReference type="InterPro" id="IPR054542">
    <property type="entry name" value="Cys_met_metab_PP"/>
</dbReference>
<proteinExistence type="inferred from homology"/>
<dbReference type="InterPro" id="IPR000277">
    <property type="entry name" value="Cys/Met-Metab_PyrdxlP-dep_enz"/>
</dbReference>
<dbReference type="Proteomes" id="UP000501891">
    <property type="component" value="Chromosome"/>
</dbReference>
<dbReference type="InterPro" id="IPR015424">
    <property type="entry name" value="PyrdxlP-dep_Trfase"/>
</dbReference>
<evidence type="ECO:0000256" key="3">
    <source>
        <dbReference type="ARBA" id="ARBA00022898"/>
    </source>
</evidence>
<feature type="modified residue" description="N6-(pyridoxal phosphate)lysine" evidence="4">
    <location>
        <position position="203"/>
    </location>
</feature>
<dbReference type="PIRSF" id="PIRSF001434">
    <property type="entry name" value="CGS"/>
    <property type="match status" value="1"/>
</dbReference>
<name>A0A858R962_9PROT</name>
<dbReference type="GO" id="GO:0030170">
    <property type="term" value="F:pyridoxal phosphate binding"/>
    <property type="evidence" value="ECO:0007669"/>
    <property type="project" value="InterPro"/>
</dbReference>
<evidence type="ECO:0000256" key="5">
    <source>
        <dbReference type="RuleBase" id="RU362118"/>
    </source>
</evidence>
<dbReference type="GO" id="GO:0005737">
    <property type="term" value="C:cytoplasm"/>
    <property type="evidence" value="ECO:0007669"/>
    <property type="project" value="TreeGrafter"/>
</dbReference>
<dbReference type="AlphaFoldDB" id="A0A858R962"/>